<evidence type="ECO:0000313" key="2">
    <source>
        <dbReference type="Proteomes" id="UP001230156"/>
    </source>
</evidence>
<comment type="caution">
    <text evidence="1">The sequence shown here is derived from an EMBL/GenBank/DDBJ whole genome shotgun (WGS) entry which is preliminary data.</text>
</comment>
<keyword evidence="2" id="KW-1185">Reference proteome</keyword>
<proteinExistence type="predicted"/>
<dbReference type="EMBL" id="JAUYVI010000004">
    <property type="protein sequence ID" value="MDQ7249015.1"/>
    <property type="molecule type" value="Genomic_DNA"/>
</dbReference>
<gene>
    <name evidence="1" type="ORF">Q8A70_15115</name>
</gene>
<protein>
    <recommendedName>
        <fullName evidence="3">DUF3619 family protein</fullName>
    </recommendedName>
</protein>
<accession>A0ABU0YPE2</accession>
<evidence type="ECO:0008006" key="3">
    <source>
        <dbReference type="Google" id="ProtNLM"/>
    </source>
</evidence>
<sequence length="118" mass="12065">MTMGHEERFEADLRAALAPEPASLALRQRVLAQATQESRSGKGARAGWLAALDPRSWRLLELGSLAAAASLAVGIFAGASGLLPDTATVTTVAGNDSNTVDLVALAYDDGGGIAGDMQ</sequence>
<evidence type="ECO:0000313" key="1">
    <source>
        <dbReference type="EMBL" id="MDQ7249015.1"/>
    </source>
</evidence>
<name>A0ABU0YPE2_9PROT</name>
<organism evidence="1 2">
    <name type="scientific">Dongia sedimenti</name>
    <dbReference type="NCBI Taxonomy" id="3064282"/>
    <lineage>
        <taxon>Bacteria</taxon>
        <taxon>Pseudomonadati</taxon>
        <taxon>Pseudomonadota</taxon>
        <taxon>Alphaproteobacteria</taxon>
        <taxon>Rhodospirillales</taxon>
        <taxon>Dongiaceae</taxon>
        <taxon>Dongia</taxon>
    </lineage>
</organism>
<reference evidence="2" key="1">
    <citation type="submission" date="2023-08" db="EMBL/GenBank/DDBJ databases">
        <title>Rhodospirillaceae gen. nov., a novel taxon isolated from the Yangtze River Yuezi River estuary sludge.</title>
        <authorList>
            <person name="Ruan L."/>
        </authorList>
    </citation>
    <scope>NUCLEOTIDE SEQUENCE [LARGE SCALE GENOMIC DNA]</scope>
    <source>
        <strain evidence="2">R-7</strain>
    </source>
</reference>
<dbReference type="Proteomes" id="UP001230156">
    <property type="component" value="Unassembled WGS sequence"/>
</dbReference>
<dbReference type="RefSeq" id="WP_379956523.1">
    <property type="nucleotide sequence ID" value="NZ_JAUYVI010000004.1"/>
</dbReference>